<gene>
    <name evidence="1" type="ORF">AYI68_g6924</name>
</gene>
<keyword evidence="2" id="KW-1185">Reference proteome</keyword>
<organism evidence="1 2">
    <name type="scientific">Smittium mucronatum</name>
    <dbReference type="NCBI Taxonomy" id="133383"/>
    <lineage>
        <taxon>Eukaryota</taxon>
        <taxon>Fungi</taxon>
        <taxon>Fungi incertae sedis</taxon>
        <taxon>Zoopagomycota</taxon>
        <taxon>Kickxellomycotina</taxon>
        <taxon>Harpellomycetes</taxon>
        <taxon>Harpellales</taxon>
        <taxon>Legeriomycetaceae</taxon>
        <taxon>Smittium</taxon>
    </lineage>
</organism>
<sequence length="100" mass="11355">MVYRLGTYGIRVQSTNRKTPSDIASSRCMSFHLKVGLIDMAFLQIVVDTEIRLTFERWTCALDYVSVVLNDRFLLFLDGPPLRSLSSELLCAVPNTPNQE</sequence>
<proteinExistence type="predicted"/>
<comment type="caution">
    <text evidence="1">The sequence shown here is derived from an EMBL/GenBank/DDBJ whole genome shotgun (WGS) entry which is preliminary data.</text>
</comment>
<dbReference type="Proteomes" id="UP000187455">
    <property type="component" value="Unassembled WGS sequence"/>
</dbReference>
<dbReference type="AlphaFoldDB" id="A0A1R0GQ89"/>
<dbReference type="EMBL" id="LSSL01005127">
    <property type="protein sequence ID" value="OLY79018.1"/>
    <property type="molecule type" value="Genomic_DNA"/>
</dbReference>
<evidence type="ECO:0000313" key="2">
    <source>
        <dbReference type="Proteomes" id="UP000187455"/>
    </source>
</evidence>
<protein>
    <submittedName>
        <fullName evidence="1">Uncharacterized protein</fullName>
    </submittedName>
</protein>
<reference evidence="1 2" key="1">
    <citation type="journal article" date="2016" name="Mol. Biol. Evol.">
        <title>Genome-Wide Survey of Gut Fungi (Harpellales) Reveals the First Horizontally Transferred Ubiquitin Gene from a Mosquito Host.</title>
        <authorList>
            <person name="Wang Y."/>
            <person name="White M.M."/>
            <person name="Kvist S."/>
            <person name="Moncalvo J.M."/>
        </authorList>
    </citation>
    <scope>NUCLEOTIDE SEQUENCE [LARGE SCALE GENOMIC DNA]</scope>
    <source>
        <strain evidence="1 2">ALG-7-W6</strain>
    </source>
</reference>
<evidence type="ECO:0000313" key="1">
    <source>
        <dbReference type="EMBL" id="OLY79018.1"/>
    </source>
</evidence>
<accession>A0A1R0GQ89</accession>
<name>A0A1R0GQ89_9FUNG</name>